<dbReference type="SUPFAM" id="SSF50677">
    <property type="entry name" value="ValRS/IleRS/LeuRS editing domain"/>
    <property type="match status" value="1"/>
</dbReference>
<evidence type="ECO:0000256" key="6">
    <source>
        <dbReference type="ARBA" id="ARBA00022741"/>
    </source>
</evidence>
<dbReference type="InterPro" id="IPR037118">
    <property type="entry name" value="Val-tRNA_synth_C_sf"/>
</dbReference>
<comment type="subcellular location">
    <subcellularLocation>
        <location evidence="1">Cytoplasm</location>
    </subcellularLocation>
</comment>
<dbReference type="InterPro" id="IPR010978">
    <property type="entry name" value="tRNA-bd_arm"/>
</dbReference>
<evidence type="ECO:0000256" key="2">
    <source>
        <dbReference type="ARBA" id="ARBA00005594"/>
    </source>
</evidence>
<feature type="compositionally biased region" description="Basic and acidic residues" evidence="14">
    <location>
        <begin position="74"/>
        <end position="87"/>
    </location>
</feature>
<evidence type="ECO:0000256" key="12">
    <source>
        <dbReference type="ARBA" id="ARBA00047552"/>
    </source>
</evidence>
<evidence type="ECO:0000256" key="11">
    <source>
        <dbReference type="ARBA" id="ARBA00029936"/>
    </source>
</evidence>
<dbReference type="GO" id="GO:0002161">
    <property type="term" value="F:aminoacyl-tRNA deacylase activity"/>
    <property type="evidence" value="ECO:0007669"/>
    <property type="project" value="InterPro"/>
</dbReference>
<evidence type="ECO:0000256" key="1">
    <source>
        <dbReference type="ARBA" id="ARBA00004496"/>
    </source>
</evidence>
<reference evidence="17 18" key="1">
    <citation type="journal article" date="2024" name="Nat. Commun.">
        <title>Phylogenomics reveals the evolutionary origins of lichenization in chlorophyte algae.</title>
        <authorList>
            <person name="Puginier C."/>
            <person name="Libourel C."/>
            <person name="Otte J."/>
            <person name="Skaloud P."/>
            <person name="Haon M."/>
            <person name="Grisel S."/>
            <person name="Petersen M."/>
            <person name="Berrin J.G."/>
            <person name="Delaux P.M."/>
            <person name="Dal Grande F."/>
            <person name="Keller J."/>
        </authorList>
    </citation>
    <scope>NUCLEOTIDE SEQUENCE [LARGE SCALE GENOMIC DNA]</scope>
    <source>
        <strain evidence="17 18">SAG 2145</strain>
    </source>
</reference>
<evidence type="ECO:0000256" key="3">
    <source>
        <dbReference type="ARBA" id="ARBA00013169"/>
    </source>
</evidence>
<dbReference type="FunFam" id="3.40.50.620:FF:000020">
    <property type="entry name" value="Valine--tRNA ligase, mitochondrial"/>
    <property type="match status" value="1"/>
</dbReference>
<organism evidence="17 18">
    <name type="scientific">Apatococcus lobatus</name>
    <dbReference type="NCBI Taxonomy" id="904363"/>
    <lineage>
        <taxon>Eukaryota</taxon>
        <taxon>Viridiplantae</taxon>
        <taxon>Chlorophyta</taxon>
        <taxon>core chlorophytes</taxon>
        <taxon>Trebouxiophyceae</taxon>
        <taxon>Chlorellales</taxon>
        <taxon>Chlorellaceae</taxon>
        <taxon>Apatococcus</taxon>
    </lineage>
</organism>
<feature type="compositionally biased region" description="Low complexity" evidence="14">
    <location>
        <begin position="8"/>
        <end position="21"/>
    </location>
</feature>
<dbReference type="Proteomes" id="UP001438707">
    <property type="component" value="Unassembled WGS sequence"/>
</dbReference>
<keyword evidence="10 13" id="KW-0030">Aminoacyl-tRNA synthetase</keyword>
<evidence type="ECO:0000256" key="5">
    <source>
        <dbReference type="ARBA" id="ARBA00022598"/>
    </source>
</evidence>
<dbReference type="FunFam" id="3.90.740.10:FF:000010">
    <property type="entry name" value="Valine--tRNA ligase"/>
    <property type="match status" value="1"/>
</dbReference>
<dbReference type="EC" id="6.1.1.9" evidence="3"/>
<evidence type="ECO:0000256" key="9">
    <source>
        <dbReference type="ARBA" id="ARBA00023054"/>
    </source>
</evidence>
<dbReference type="Gene3D" id="3.40.50.620">
    <property type="entry name" value="HUPs"/>
    <property type="match status" value="2"/>
</dbReference>
<dbReference type="InterPro" id="IPR002303">
    <property type="entry name" value="Valyl-tRNA_ligase"/>
</dbReference>
<keyword evidence="8 13" id="KW-0648">Protein biosynthesis</keyword>
<feature type="domain" description="Aminoacyl-tRNA synthetase class Ia" evidence="15">
    <location>
        <begin position="120"/>
        <end position="748"/>
    </location>
</feature>
<keyword evidence="7 13" id="KW-0067">ATP-binding</keyword>
<keyword evidence="18" id="KW-1185">Reference proteome</keyword>
<comment type="caution">
    <text evidence="17">The sequence shown here is derived from an EMBL/GenBank/DDBJ whole genome shotgun (WGS) entry which is preliminary data.</text>
</comment>
<evidence type="ECO:0000256" key="7">
    <source>
        <dbReference type="ARBA" id="ARBA00022840"/>
    </source>
</evidence>
<proteinExistence type="inferred from homology"/>
<comment type="catalytic activity">
    <reaction evidence="12">
        <text>tRNA(Val) + L-valine + ATP = L-valyl-tRNA(Val) + AMP + diphosphate</text>
        <dbReference type="Rhea" id="RHEA:10704"/>
        <dbReference type="Rhea" id="RHEA-COMP:9672"/>
        <dbReference type="Rhea" id="RHEA-COMP:9708"/>
        <dbReference type="ChEBI" id="CHEBI:30616"/>
        <dbReference type="ChEBI" id="CHEBI:33019"/>
        <dbReference type="ChEBI" id="CHEBI:57762"/>
        <dbReference type="ChEBI" id="CHEBI:78442"/>
        <dbReference type="ChEBI" id="CHEBI:78537"/>
        <dbReference type="ChEBI" id="CHEBI:456215"/>
        <dbReference type="EC" id="6.1.1.9"/>
    </reaction>
</comment>
<dbReference type="EMBL" id="JALJOS010000006">
    <property type="protein sequence ID" value="KAK9837630.1"/>
    <property type="molecule type" value="Genomic_DNA"/>
</dbReference>
<name>A0AAW1RU43_9CHLO</name>
<dbReference type="InterPro" id="IPR001412">
    <property type="entry name" value="aa-tRNA-synth_I_CS"/>
</dbReference>
<dbReference type="GO" id="GO:0009791">
    <property type="term" value="P:post-embryonic development"/>
    <property type="evidence" value="ECO:0007669"/>
    <property type="project" value="UniProtKB-ARBA"/>
</dbReference>
<dbReference type="SUPFAM" id="SSF52374">
    <property type="entry name" value="Nucleotidylyl transferase"/>
    <property type="match status" value="1"/>
</dbReference>
<dbReference type="Gene3D" id="1.10.287.380">
    <property type="entry name" value="Valyl-tRNA synthetase, C-terminal domain"/>
    <property type="match status" value="1"/>
</dbReference>
<comment type="similarity">
    <text evidence="2 13">Belongs to the class-I aminoacyl-tRNA synthetase family.</text>
</comment>
<dbReference type="GO" id="GO:0005524">
    <property type="term" value="F:ATP binding"/>
    <property type="evidence" value="ECO:0007669"/>
    <property type="project" value="UniProtKB-KW"/>
</dbReference>
<feature type="region of interest" description="Disordered" evidence="14">
    <location>
        <begin position="1026"/>
        <end position="1060"/>
    </location>
</feature>
<dbReference type="FunFam" id="3.40.50.620:FF:000078">
    <property type="entry name" value="Valine--tRNA ligase, mitochondrial"/>
    <property type="match status" value="1"/>
</dbReference>
<evidence type="ECO:0000259" key="16">
    <source>
        <dbReference type="Pfam" id="PF08264"/>
    </source>
</evidence>
<dbReference type="InterPro" id="IPR033705">
    <property type="entry name" value="Anticodon_Ia_Val"/>
</dbReference>
<dbReference type="PANTHER" id="PTHR11946">
    <property type="entry name" value="VALYL-TRNA SYNTHETASES"/>
    <property type="match status" value="1"/>
</dbReference>
<dbReference type="GO" id="GO:0004832">
    <property type="term" value="F:valine-tRNA ligase activity"/>
    <property type="evidence" value="ECO:0007669"/>
    <property type="project" value="UniProtKB-EC"/>
</dbReference>
<keyword evidence="5 13" id="KW-0436">Ligase</keyword>
<dbReference type="CDD" id="cd00817">
    <property type="entry name" value="ValRS_core"/>
    <property type="match status" value="1"/>
</dbReference>
<evidence type="ECO:0000256" key="4">
    <source>
        <dbReference type="ARBA" id="ARBA00022490"/>
    </source>
</evidence>
<dbReference type="SUPFAM" id="SSF47323">
    <property type="entry name" value="Anticodon-binding domain of a subclass of class I aminoacyl-tRNA synthetases"/>
    <property type="match status" value="1"/>
</dbReference>
<feature type="compositionally biased region" description="Low complexity" evidence="14">
    <location>
        <begin position="47"/>
        <end position="59"/>
    </location>
</feature>
<feature type="region of interest" description="Disordered" evidence="14">
    <location>
        <begin position="1"/>
        <end position="108"/>
    </location>
</feature>
<dbReference type="InterPro" id="IPR009080">
    <property type="entry name" value="tRNAsynth_Ia_anticodon-bd"/>
</dbReference>
<keyword evidence="9" id="KW-0175">Coiled coil</keyword>
<dbReference type="NCBIfam" id="NF004349">
    <property type="entry name" value="PRK05729.1"/>
    <property type="match status" value="1"/>
</dbReference>
<accession>A0AAW1RU43</accession>
<dbReference type="Gene3D" id="3.90.740.10">
    <property type="entry name" value="Valyl/Leucyl/Isoleucyl-tRNA synthetase, editing domain"/>
    <property type="match status" value="2"/>
</dbReference>
<dbReference type="NCBIfam" id="TIGR00422">
    <property type="entry name" value="valS"/>
    <property type="match status" value="1"/>
</dbReference>
<dbReference type="InterPro" id="IPR013155">
    <property type="entry name" value="M/V/L/I-tRNA-synth_anticd-bd"/>
</dbReference>
<dbReference type="Pfam" id="PF08264">
    <property type="entry name" value="Anticodon_1"/>
    <property type="match status" value="1"/>
</dbReference>
<evidence type="ECO:0000256" key="13">
    <source>
        <dbReference type="RuleBase" id="RU363035"/>
    </source>
</evidence>
<dbReference type="InterPro" id="IPR014729">
    <property type="entry name" value="Rossmann-like_a/b/a_fold"/>
</dbReference>
<dbReference type="Pfam" id="PF00133">
    <property type="entry name" value="tRNA-synt_1"/>
    <property type="match status" value="1"/>
</dbReference>
<dbReference type="GO" id="GO:0006438">
    <property type="term" value="P:valyl-tRNA aminoacylation"/>
    <property type="evidence" value="ECO:0007669"/>
    <property type="project" value="InterPro"/>
</dbReference>
<evidence type="ECO:0000313" key="18">
    <source>
        <dbReference type="Proteomes" id="UP001438707"/>
    </source>
</evidence>
<gene>
    <name evidence="17" type="ORF">WJX74_001696</name>
</gene>
<sequence length="1084" mass="120383">MTAEPEGPKAVANGQAAAPVAEPEDPVKKAKKEAKAAEKAAKKAKAAAKAEASKAAASAPKPTNTKKQALAAEAEEKKNKAREDVRAATEAARATPKGEKKQLAGDEMSSYHPEYVEAAWYDWWESQGYFKPSNEDSGKPPFVIVIPPPNVTGSLHLGHALTNAIQDTVVRWKRMSGYNVLWVPGTDHAGIATQTVVEKQLRQAQPPLSRHDLGRAKFLEKVFEWKETKGNRICDQLRRIGSSVDWDRLVFTMDAPRSAAVKEAFIRLHRDGLIYRDNRLVNWDCTLRTAVSEIEVDYEDIPGPTKLHVPGYKEQVEFGVLTSFAYPMAEGDQEIVVATTRPETMIGDTAVAVHPDDPKYTQFHGRHVKHPLDGRLIPIICDAELVDMTFGTGAVKITPAHDPNDFATGKRHNLESINILSDDGSINSVGGPFSGQPRFKARVTVVEWLKGLGLYRGTAPNAMRLGVCSRSKDVIEPVLKPQWWVSCGGMAADARAAASDGRLKIISSDSVATWNRWLDNIRDWCISRQLWWGHRIPAYYVSLRQQEDGEDVGQPGAPSERMDCWVVGQDEADARAQAEAKFPGQQLELQQDEDVLDTWFSSGLFPFSVMGWPQQTADLSRFFPGALLETGHDILFFWVARMVMLSLQLTGQIPFKHVYLHSMVRDAHGRKMSKSLGNVVDPIDVIQGITLQGLHDTLEGSNLDPKEIQRAREGQKEDFPNGIEECGTDALRFALVAYTSQGGDINLDIQRVVSYRHWCNKLWNAIKFGMLKLKGFEPVAAPESLEGLPFACGWILDQLNSCTIKVVKGMESYDFSGAASALHDFWLSKLCDVFIELVKPIMDDRQEGLQHLRPHFQGTLYLCLELGLRLLHPFMPFVTEELWQRLPRTPANRSAGAPHPASLMVASYPQPVPAWADPKLNEQMGFLSSIASGVGKLRTDYKLASSKRPQISITCSDTTRAKLIENRSLELTTLALASSLEVLAADAAPSAGCPVSLIDETTSVYMQLGEGDVDHSKELEKHLKEQEKQEERMQQLEKRLRQPDYADKTPSDVQQKDSEKLQKYQTELAAVIDQIAQSRSFLSS</sequence>
<protein>
    <recommendedName>
        <fullName evidence="3">valine--tRNA ligase</fullName>
        <ecNumber evidence="3">6.1.1.9</ecNumber>
    </recommendedName>
    <alternativeName>
        <fullName evidence="11">Valyl-tRNA synthetase</fullName>
    </alternativeName>
</protein>
<feature type="compositionally biased region" description="Basic and acidic residues" evidence="14">
    <location>
        <begin position="25"/>
        <end position="41"/>
    </location>
</feature>
<dbReference type="InterPro" id="IPR009008">
    <property type="entry name" value="Val/Leu/Ile-tRNA-synth_edit"/>
</dbReference>
<dbReference type="CDD" id="cd07962">
    <property type="entry name" value="Anticodon_Ia_Val"/>
    <property type="match status" value="1"/>
</dbReference>
<evidence type="ECO:0000259" key="15">
    <source>
        <dbReference type="Pfam" id="PF00133"/>
    </source>
</evidence>
<dbReference type="PROSITE" id="PS00178">
    <property type="entry name" value="AA_TRNA_LIGASE_I"/>
    <property type="match status" value="1"/>
</dbReference>
<dbReference type="HAMAP" id="MF_02004">
    <property type="entry name" value="Val_tRNA_synth_type1"/>
    <property type="match status" value="1"/>
</dbReference>
<dbReference type="GO" id="GO:0048608">
    <property type="term" value="P:reproductive structure development"/>
    <property type="evidence" value="ECO:0007669"/>
    <property type="project" value="UniProtKB-ARBA"/>
</dbReference>
<dbReference type="FunFam" id="1.10.730.10:FF:000009">
    <property type="entry name" value="Valine--tRNA ligase, mitochondrial"/>
    <property type="match status" value="1"/>
</dbReference>
<dbReference type="SUPFAM" id="SSF46589">
    <property type="entry name" value="tRNA-binding arm"/>
    <property type="match status" value="1"/>
</dbReference>
<keyword evidence="6 13" id="KW-0547">Nucleotide-binding</keyword>
<evidence type="ECO:0000256" key="8">
    <source>
        <dbReference type="ARBA" id="ARBA00022917"/>
    </source>
</evidence>
<dbReference type="PANTHER" id="PTHR11946:SF109">
    <property type="entry name" value="VALINE--TRNA LIGASE"/>
    <property type="match status" value="1"/>
</dbReference>
<dbReference type="PRINTS" id="PR00986">
    <property type="entry name" value="TRNASYNTHVAL"/>
</dbReference>
<evidence type="ECO:0000256" key="14">
    <source>
        <dbReference type="SAM" id="MobiDB-lite"/>
    </source>
</evidence>
<evidence type="ECO:0000256" key="10">
    <source>
        <dbReference type="ARBA" id="ARBA00023146"/>
    </source>
</evidence>
<dbReference type="Gene3D" id="1.10.730.10">
    <property type="entry name" value="Isoleucyl-tRNA Synthetase, Domain 1"/>
    <property type="match status" value="1"/>
</dbReference>
<dbReference type="FunFam" id="3.90.740.10:FF:000008">
    <property type="entry name" value="Valine--tRNA ligase, mitochondrial"/>
    <property type="match status" value="1"/>
</dbReference>
<dbReference type="GO" id="GO:0005829">
    <property type="term" value="C:cytosol"/>
    <property type="evidence" value="ECO:0007669"/>
    <property type="project" value="TreeGrafter"/>
</dbReference>
<dbReference type="InterPro" id="IPR002300">
    <property type="entry name" value="aa-tRNA-synth_Ia"/>
</dbReference>
<keyword evidence="4" id="KW-0963">Cytoplasm</keyword>
<dbReference type="AlphaFoldDB" id="A0AAW1RU43"/>
<evidence type="ECO:0000313" key="17">
    <source>
        <dbReference type="EMBL" id="KAK9837630.1"/>
    </source>
</evidence>
<feature type="domain" description="Methionyl/Valyl/Leucyl/Isoleucyl-tRNA synthetase anticodon-binding" evidence="16">
    <location>
        <begin position="794"/>
        <end position="949"/>
    </location>
</feature>